<feature type="chain" id="PRO_5045172012" evidence="1">
    <location>
        <begin position="19"/>
        <end position="239"/>
    </location>
</feature>
<evidence type="ECO:0000313" key="4">
    <source>
        <dbReference type="Proteomes" id="UP001152321"/>
    </source>
</evidence>
<accession>A0ABT6DFD2</accession>
<dbReference type="RefSeq" id="WP_277576653.1">
    <property type="nucleotide sequence ID" value="NZ_JANRMI010000001.1"/>
</dbReference>
<evidence type="ECO:0000259" key="2">
    <source>
        <dbReference type="Pfam" id="PF13349"/>
    </source>
</evidence>
<protein>
    <submittedName>
        <fullName evidence="3">DUF4097 domain-containing protein</fullName>
    </submittedName>
</protein>
<sequence>MKFLALAVIALATHSAFAAKTETKEFDAKYVKSLEIENMQGAINITGVTSEKAIVVAEQEKFPEDCRMEILQEGTEVKVKVDQKSFMRKDCVVNFTINLPVNVKLNIKQGSGNLTILNTKGVIDYKVGSGDVSIDSEIVKIDGKIGSGTTTVKGLQGDAHFFAGSGAHKVTYAKVPAKGEIEIKTGSGNADLTLPADTKFELESKIGSGKVTNEIGETKKAKFKVIYKAGSGNLNILKN</sequence>
<feature type="domain" description="DUF4097" evidence="2">
    <location>
        <begin position="104"/>
        <end position="220"/>
    </location>
</feature>
<keyword evidence="4" id="KW-1185">Reference proteome</keyword>
<gene>
    <name evidence="3" type="ORF">NWE73_02310</name>
</gene>
<dbReference type="Proteomes" id="UP001152321">
    <property type="component" value="Unassembled WGS sequence"/>
</dbReference>
<proteinExistence type="predicted"/>
<keyword evidence="1" id="KW-0732">Signal</keyword>
<evidence type="ECO:0000256" key="1">
    <source>
        <dbReference type="SAM" id="SignalP"/>
    </source>
</evidence>
<name>A0ABT6DFD2_9BACT</name>
<evidence type="ECO:0000313" key="3">
    <source>
        <dbReference type="EMBL" id="MDG0815177.1"/>
    </source>
</evidence>
<feature type="signal peptide" evidence="1">
    <location>
        <begin position="1"/>
        <end position="18"/>
    </location>
</feature>
<dbReference type="InterPro" id="IPR025164">
    <property type="entry name" value="Toastrack_DUF4097"/>
</dbReference>
<dbReference type="Pfam" id="PF13349">
    <property type="entry name" value="DUF4097"/>
    <property type="match status" value="1"/>
</dbReference>
<comment type="caution">
    <text evidence="3">The sequence shown here is derived from an EMBL/GenBank/DDBJ whole genome shotgun (WGS) entry which is preliminary data.</text>
</comment>
<dbReference type="EMBL" id="JANRMI010000001">
    <property type="protein sequence ID" value="MDG0815177.1"/>
    <property type="molecule type" value="Genomic_DNA"/>
</dbReference>
<organism evidence="3 4">
    <name type="scientific">Bdellovibrio svalbardensis</name>
    <dbReference type="NCBI Taxonomy" id="2972972"/>
    <lineage>
        <taxon>Bacteria</taxon>
        <taxon>Pseudomonadati</taxon>
        <taxon>Bdellovibrionota</taxon>
        <taxon>Bdellovibrionia</taxon>
        <taxon>Bdellovibrionales</taxon>
        <taxon>Pseudobdellovibrionaceae</taxon>
        <taxon>Bdellovibrio</taxon>
    </lineage>
</organism>
<reference evidence="3" key="1">
    <citation type="submission" date="2022-08" db="EMBL/GenBank/DDBJ databases">
        <title>Novel Bdellovibrio Species Isolated from Svalbard: Designation Bdellovibrio svalbardensis.</title>
        <authorList>
            <person name="Mitchell R.J."/>
            <person name="Choi S.Y."/>
        </authorList>
    </citation>
    <scope>NUCLEOTIDE SEQUENCE</scope>
    <source>
        <strain evidence="3">PAP01</strain>
    </source>
</reference>